<organism evidence="2 3">
    <name type="scientific">Brevibacterium jeotgali</name>
    <dbReference type="NCBI Taxonomy" id="1262550"/>
    <lineage>
        <taxon>Bacteria</taxon>
        <taxon>Bacillati</taxon>
        <taxon>Actinomycetota</taxon>
        <taxon>Actinomycetes</taxon>
        <taxon>Micrococcales</taxon>
        <taxon>Brevibacteriaceae</taxon>
        <taxon>Brevibacterium</taxon>
    </lineage>
</organism>
<dbReference type="PROSITE" id="PS50943">
    <property type="entry name" value="HTH_CROC1"/>
    <property type="match status" value="1"/>
</dbReference>
<protein>
    <submittedName>
        <fullName evidence="2">BetR domain-containing protein</fullName>
    </submittedName>
</protein>
<dbReference type="GO" id="GO:0003677">
    <property type="term" value="F:DNA binding"/>
    <property type="evidence" value="ECO:0007669"/>
    <property type="project" value="InterPro"/>
</dbReference>
<evidence type="ECO:0000259" key="1">
    <source>
        <dbReference type="PROSITE" id="PS50943"/>
    </source>
</evidence>
<evidence type="ECO:0000313" key="3">
    <source>
        <dbReference type="Proteomes" id="UP000234462"/>
    </source>
</evidence>
<dbReference type="OrthoDB" id="4804712at2"/>
<dbReference type="Gene3D" id="1.10.260.40">
    <property type="entry name" value="lambda repressor-like DNA-binding domains"/>
    <property type="match status" value="1"/>
</dbReference>
<dbReference type="InterPro" id="IPR010982">
    <property type="entry name" value="Lambda_DNA-bd_dom_sf"/>
</dbReference>
<keyword evidence="3" id="KW-1185">Reference proteome</keyword>
<gene>
    <name evidence="2" type="ORF">BJEO58_02888</name>
</gene>
<dbReference type="EMBL" id="FXZM01000027">
    <property type="protein sequence ID" value="SMY13276.1"/>
    <property type="molecule type" value="Genomic_DNA"/>
</dbReference>
<sequence length="85" mass="9706">MGYKKRVRANIMAEMGRRELRQADVARLLDTSQKNVSRRLHGEVDWKLGELLRLSQAWEIELATLLDGAEAEPFPSNVASEEVVR</sequence>
<dbReference type="InterPro" id="IPR001387">
    <property type="entry name" value="Cro/C1-type_HTH"/>
</dbReference>
<reference evidence="3" key="1">
    <citation type="submission" date="2017-03" db="EMBL/GenBank/DDBJ databases">
        <authorList>
            <person name="Monnet C."/>
        </authorList>
    </citation>
    <scope>NUCLEOTIDE SEQUENCE [LARGE SCALE GENOMIC DNA]</scope>
    <source>
        <strain evidence="3">SJ5-8</strain>
    </source>
</reference>
<dbReference type="Pfam" id="PF08667">
    <property type="entry name" value="BetR"/>
    <property type="match status" value="1"/>
</dbReference>
<evidence type="ECO:0000313" key="2">
    <source>
        <dbReference type="EMBL" id="SMY13276.1"/>
    </source>
</evidence>
<dbReference type="Proteomes" id="UP000234462">
    <property type="component" value="Unassembled WGS sequence"/>
</dbReference>
<accession>A0A2H1L8R2</accession>
<dbReference type="RefSeq" id="WP_101590162.1">
    <property type="nucleotide sequence ID" value="NZ_FXZM01000027.1"/>
</dbReference>
<proteinExistence type="predicted"/>
<dbReference type="InterPro" id="IPR013975">
    <property type="entry name" value="Tscrpt_reg_BetR_N"/>
</dbReference>
<dbReference type="SUPFAM" id="SSF47413">
    <property type="entry name" value="lambda repressor-like DNA-binding domains"/>
    <property type="match status" value="1"/>
</dbReference>
<name>A0A2H1L8R2_9MICO</name>
<dbReference type="AlphaFoldDB" id="A0A2H1L8R2"/>
<feature type="domain" description="HTH cro/C1-type" evidence="1">
    <location>
        <begin position="22"/>
        <end position="65"/>
    </location>
</feature>